<dbReference type="RefSeq" id="WP_123408242.1">
    <property type="nucleotide sequence ID" value="NZ_MOBP01000012.1"/>
</dbReference>
<dbReference type="AlphaFoldDB" id="A0A423KG49"/>
<dbReference type="EMBL" id="MOBP01000012">
    <property type="protein sequence ID" value="RON51782.1"/>
    <property type="molecule type" value="Genomic_DNA"/>
</dbReference>
<protein>
    <submittedName>
        <fullName evidence="1">Uncharacterized protein</fullName>
    </submittedName>
</protein>
<proteinExistence type="predicted"/>
<sequence length="155" mass="17751">MSYCINFSHLEKETVVSVEIFGLSEEYRSVRISQFQCIGWLLSIFDTAQRLIDRSDGLLNEGYDQEALERVAGLSPDQASQLLALTTLNDRFEYVWDIIGESERDEARVMDFRYFDNFWPGFDAYSLIWNPNPSPHPGQKLPLAANTPGSFNLES</sequence>
<accession>A0A423KG49</accession>
<dbReference type="OrthoDB" id="7022522at2"/>
<reference evidence="1 2" key="1">
    <citation type="submission" date="2016-10" db="EMBL/GenBank/DDBJ databases">
        <title>Comparative genome analysis of multiple Pseudomonas spp. focuses on biocontrol and plant growth promoting traits.</title>
        <authorList>
            <person name="Tao X.-Y."/>
            <person name="Taylor C.G."/>
        </authorList>
    </citation>
    <scope>NUCLEOTIDE SEQUENCE [LARGE SCALE GENOMIC DNA]</scope>
    <source>
        <strain evidence="1 2">39A2</strain>
    </source>
</reference>
<organism evidence="1 2">
    <name type="scientific">Pseudomonas frederiksbergensis</name>
    <dbReference type="NCBI Taxonomy" id="104087"/>
    <lineage>
        <taxon>Bacteria</taxon>
        <taxon>Pseudomonadati</taxon>
        <taxon>Pseudomonadota</taxon>
        <taxon>Gammaproteobacteria</taxon>
        <taxon>Pseudomonadales</taxon>
        <taxon>Pseudomonadaceae</taxon>
        <taxon>Pseudomonas</taxon>
    </lineage>
</organism>
<gene>
    <name evidence="1" type="ORF">BK665_18110</name>
</gene>
<evidence type="ECO:0000313" key="1">
    <source>
        <dbReference type="EMBL" id="RON51782.1"/>
    </source>
</evidence>
<name>A0A423KG49_9PSED</name>
<comment type="caution">
    <text evidence="1">The sequence shown here is derived from an EMBL/GenBank/DDBJ whole genome shotgun (WGS) entry which is preliminary data.</text>
</comment>
<evidence type="ECO:0000313" key="2">
    <source>
        <dbReference type="Proteomes" id="UP000283627"/>
    </source>
</evidence>
<dbReference type="Proteomes" id="UP000283627">
    <property type="component" value="Unassembled WGS sequence"/>
</dbReference>